<protein>
    <submittedName>
        <fullName evidence="2">Uncharacterized protein</fullName>
    </submittedName>
</protein>
<accession>A0AA40GER4</accession>
<organism evidence="2 3">
    <name type="scientific">Melipona bicolor</name>
    <dbReference type="NCBI Taxonomy" id="60889"/>
    <lineage>
        <taxon>Eukaryota</taxon>
        <taxon>Metazoa</taxon>
        <taxon>Ecdysozoa</taxon>
        <taxon>Arthropoda</taxon>
        <taxon>Hexapoda</taxon>
        <taxon>Insecta</taxon>
        <taxon>Pterygota</taxon>
        <taxon>Neoptera</taxon>
        <taxon>Endopterygota</taxon>
        <taxon>Hymenoptera</taxon>
        <taxon>Apocrita</taxon>
        <taxon>Aculeata</taxon>
        <taxon>Apoidea</taxon>
        <taxon>Anthophila</taxon>
        <taxon>Apidae</taxon>
        <taxon>Melipona</taxon>
    </lineage>
</organism>
<dbReference type="EMBL" id="JAHYIQ010000001">
    <property type="protein sequence ID" value="KAK1136478.1"/>
    <property type="molecule type" value="Genomic_DNA"/>
</dbReference>
<evidence type="ECO:0000256" key="1">
    <source>
        <dbReference type="SAM" id="MobiDB-lite"/>
    </source>
</evidence>
<feature type="region of interest" description="Disordered" evidence="1">
    <location>
        <begin position="207"/>
        <end position="230"/>
    </location>
</feature>
<evidence type="ECO:0000313" key="2">
    <source>
        <dbReference type="EMBL" id="KAK1136478.1"/>
    </source>
</evidence>
<name>A0AA40GER4_9HYME</name>
<dbReference type="AlphaFoldDB" id="A0AA40GER4"/>
<keyword evidence="3" id="KW-1185">Reference proteome</keyword>
<evidence type="ECO:0000313" key="3">
    <source>
        <dbReference type="Proteomes" id="UP001177670"/>
    </source>
</evidence>
<gene>
    <name evidence="2" type="ORF">K0M31_001028</name>
</gene>
<proteinExistence type="predicted"/>
<dbReference type="Proteomes" id="UP001177670">
    <property type="component" value="Unassembled WGS sequence"/>
</dbReference>
<sequence>MTINSIVFIYKIATVLYSTLVPPRPCRNRKANISRPSPRVRIARKVISRSIGFPPPKLACKQPPEESPSFYFNSLRLPSRALFLPSNATSAFIETYPPIVVKGSAARSRYRAGREGKRTEDGRVRLDSAFRSEYRYGTYRHEENREPAFRLTQQTSRAFGTKKDTFVRITLGGYYGVEGGRGQIEPLESNFEETTKLTPQWGEDLVPRQTLDENGGGVSGRANDIVDPWG</sequence>
<comment type="caution">
    <text evidence="2">The sequence shown here is derived from an EMBL/GenBank/DDBJ whole genome shotgun (WGS) entry which is preliminary data.</text>
</comment>
<reference evidence="2" key="1">
    <citation type="submission" date="2021-10" db="EMBL/GenBank/DDBJ databases">
        <title>Melipona bicolor Genome sequencing and assembly.</title>
        <authorList>
            <person name="Araujo N.S."/>
            <person name="Arias M.C."/>
        </authorList>
    </citation>
    <scope>NUCLEOTIDE SEQUENCE</scope>
    <source>
        <strain evidence="2">USP_2M_L1-L4_2017</strain>
        <tissue evidence="2">Whole body</tissue>
    </source>
</reference>